<dbReference type="GO" id="GO:0003924">
    <property type="term" value="F:GTPase activity"/>
    <property type="evidence" value="ECO:0007669"/>
    <property type="project" value="InterPro"/>
</dbReference>
<dbReference type="PRINTS" id="PR00449">
    <property type="entry name" value="RASTRNSFRMNG"/>
</dbReference>
<dbReference type="NCBIfam" id="TIGR00231">
    <property type="entry name" value="small_GTP"/>
    <property type="match status" value="1"/>
</dbReference>
<dbReference type="InterPro" id="IPR001806">
    <property type="entry name" value="Small_GTPase"/>
</dbReference>
<dbReference type="SMART" id="SM00176">
    <property type="entry name" value="RAN"/>
    <property type="match status" value="1"/>
</dbReference>
<dbReference type="SMART" id="SM00175">
    <property type="entry name" value="RAB"/>
    <property type="match status" value="1"/>
</dbReference>
<dbReference type="Pfam" id="PF00071">
    <property type="entry name" value="Ras"/>
    <property type="match status" value="1"/>
</dbReference>
<dbReference type="SUPFAM" id="SSF52540">
    <property type="entry name" value="P-loop containing nucleoside triphosphate hydrolases"/>
    <property type="match status" value="1"/>
</dbReference>
<dbReference type="AlphaFoldDB" id="A0A146KCM4"/>
<gene>
    <name evidence="2" type="ORF">TPC1_13505</name>
</gene>
<dbReference type="SMART" id="SM00173">
    <property type="entry name" value="RAS"/>
    <property type="match status" value="1"/>
</dbReference>
<name>A0A146KCM4_9EUKA</name>
<dbReference type="PROSITE" id="PS51421">
    <property type="entry name" value="RAS"/>
    <property type="match status" value="1"/>
</dbReference>
<protein>
    <submittedName>
        <fullName evidence="2">Rab-like protein</fullName>
    </submittedName>
</protein>
<dbReference type="InterPro" id="IPR027417">
    <property type="entry name" value="P-loop_NTPase"/>
</dbReference>
<dbReference type="PANTHER" id="PTHR47978">
    <property type="match status" value="1"/>
</dbReference>
<dbReference type="FunFam" id="3.40.50.300:FF:001329">
    <property type="entry name" value="Small GTP-binding protein, putative"/>
    <property type="match status" value="1"/>
</dbReference>
<dbReference type="Gene3D" id="3.40.50.300">
    <property type="entry name" value="P-loop containing nucleotide triphosphate hydrolases"/>
    <property type="match status" value="1"/>
</dbReference>
<dbReference type="GO" id="GO:0005525">
    <property type="term" value="F:GTP binding"/>
    <property type="evidence" value="ECO:0007669"/>
    <property type="project" value="InterPro"/>
</dbReference>
<keyword evidence="1" id="KW-0547">Nucleotide-binding</keyword>
<evidence type="ECO:0000256" key="1">
    <source>
        <dbReference type="ARBA" id="ARBA00022741"/>
    </source>
</evidence>
<evidence type="ECO:0000313" key="2">
    <source>
        <dbReference type="EMBL" id="JAP93998.1"/>
    </source>
</evidence>
<dbReference type="EMBL" id="GDID01002608">
    <property type="protein sequence ID" value="JAP93998.1"/>
    <property type="molecule type" value="Transcribed_RNA"/>
</dbReference>
<dbReference type="PROSITE" id="PS51419">
    <property type="entry name" value="RAB"/>
    <property type="match status" value="1"/>
</dbReference>
<sequence>MQSGKLVVAGTSGTGKSSLIIRFTQNNFNERITATLTSTYIKKDYTVDGKNVQLCIWDTAGQERFMSVSPMYFRSCQFALLVFDLTDVSSFKGLSYWMEQVRQKSSGANIFVVGNKVDLVSTRRVSKEMIDQFLRNTAEVKYFEISVKENTGIKELFDEVGRVYLSTSNIALDYTKTAIQVADNNQKAKKGCC</sequence>
<organism evidence="2">
    <name type="scientific">Trepomonas sp. PC1</name>
    <dbReference type="NCBI Taxonomy" id="1076344"/>
    <lineage>
        <taxon>Eukaryota</taxon>
        <taxon>Metamonada</taxon>
        <taxon>Diplomonadida</taxon>
        <taxon>Hexamitidae</taxon>
        <taxon>Hexamitinae</taxon>
        <taxon>Trepomonas</taxon>
    </lineage>
</organism>
<proteinExistence type="predicted"/>
<dbReference type="CDD" id="cd00154">
    <property type="entry name" value="Rab"/>
    <property type="match status" value="1"/>
</dbReference>
<accession>A0A146KCM4</accession>
<reference evidence="2" key="1">
    <citation type="submission" date="2015-07" db="EMBL/GenBank/DDBJ databases">
        <title>Adaptation to a free-living lifestyle via gene acquisitions in the diplomonad Trepomonas sp. PC1.</title>
        <authorList>
            <person name="Xu F."/>
            <person name="Jerlstrom-Hultqvist J."/>
            <person name="Kolisko M."/>
            <person name="Simpson A.G.B."/>
            <person name="Roger A.J."/>
            <person name="Svard S.G."/>
            <person name="Andersson J.O."/>
        </authorList>
    </citation>
    <scope>NUCLEOTIDE SEQUENCE</scope>
    <source>
        <strain evidence="2">PC1</strain>
    </source>
</reference>
<dbReference type="InterPro" id="IPR005225">
    <property type="entry name" value="Small_GTP-bd"/>
</dbReference>
<dbReference type="SMART" id="SM00174">
    <property type="entry name" value="RHO"/>
    <property type="match status" value="1"/>
</dbReference>
<dbReference type="PROSITE" id="PS51420">
    <property type="entry name" value="RHO"/>
    <property type="match status" value="1"/>
</dbReference>